<proteinExistence type="predicted"/>
<evidence type="ECO:0000313" key="1">
    <source>
        <dbReference type="EMBL" id="KAK4174515.1"/>
    </source>
</evidence>
<dbReference type="EMBL" id="MU866277">
    <property type="protein sequence ID" value="KAK4174515.1"/>
    <property type="molecule type" value="Genomic_DNA"/>
</dbReference>
<reference evidence="1" key="2">
    <citation type="submission" date="2023-05" db="EMBL/GenBank/DDBJ databases">
        <authorList>
            <consortium name="Lawrence Berkeley National Laboratory"/>
            <person name="Steindorff A."/>
            <person name="Hensen N."/>
            <person name="Bonometti L."/>
            <person name="Westerberg I."/>
            <person name="Brannstrom I.O."/>
            <person name="Guillou S."/>
            <person name="Cros-Aarteil S."/>
            <person name="Calhoun S."/>
            <person name="Haridas S."/>
            <person name="Kuo A."/>
            <person name="Mondo S."/>
            <person name="Pangilinan J."/>
            <person name="Riley R."/>
            <person name="Labutti K."/>
            <person name="Andreopoulos B."/>
            <person name="Lipzen A."/>
            <person name="Chen C."/>
            <person name="Yanf M."/>
            <person name="Daum C."/>
            <person name="Ng V."/>
            <person name="Clum A."/>
            <person name="Ohm R."/>
            <person name="Martin F."/>
            <person name="Silar P."/>
            <person name="Natvig D."/>
            <person name="Lalanne C."/>
            <person name="Gautier V."/>
            <person name="Ament-Velasquez S.L."/>
            <person name="Kruys A."/>
            <person name="Hutchinson M.I."/>
            <person name="Powell A.J."/>
            <person name="Barry K."/>
            <person name="Miller A.N."/>
            <person name="Grigoriev I.V."/>
            <person name="Debuchy R."/>
            <person name="Gladieux P."/>
            <person name="Thoren M.H."/>
            <person name="Johannesson H."/>
        </authorList>
    </citation>
    <scope>NUCLEOTIDE SEQUENCE</scope>
    <source>
        <strain evidence="1">CBS 892.96</strain>
    </source>
</reference>
<gene>
    <name evidence="1" type="ORF">QBC36DRAFT_243130</name>
</gene>
<comment type="caution">
    <text evidence="1">The sequence shown here is derived from an EMBL/GenBank/DDBJ whole genome shotgun (WGS) entry which is preliminary data.</text>
</comment>
<evidence type="ECO:0000313" key="2">
    <source>
        <dbReference type="Proteomes" id="UP001302321"/>
    </source>
</evidence>
<sequence length="369" mass="40647">MAQPTASGTLTSAPSIVDRLVLEPQIAEDEGPVVNSMFFSFPDLGDIINTGIGAAAGAITGQKPADIIAALSSIADIVQAARVGTVAIPLDQIVRLAINSPEFYSAVGAVAGAIPAAPPHVIATQAQGVHQDFPSHWYVNFPHVMSGHDTEAVKRNRKSMTDFRSWSSKKWWEEVSRRFGVADEAIQRARQSKQFAEIACEDMVKMSWLRTTRPPNVVKYSIECESHQLHGRLLEKVMSGWSTVDSDLLGTIEPIFQGIVKAALAGSRESSQMKNVVMEKYVYEASTKSITSYIRLLSFEMHEAVYDVIRNGKGGGRQSRVSVDLSLCLYEAVFEAALWEQFSATLHDDETDLLWEYVQGQTIDVRNRQ</sequence>
<accession>A0AAN6W3U6</accession>
<name>A0AAN6W3U6_9PEZI</name>
<organism evidence="1 2">
    <name type="scientific">Triangularia setosa</name>
    <dbReference type="NCBI Taxonomy" id="2587417"/>
    <lineage>
        <taxon>Eukaryota</taxon>
        <taxon>Fungi</taxon>
        <taxon>Dikarya</taxon>
        <taxon>Ascomycota</taxon>
        <taxon>Pezizomycotina</taxon>
        <taxon>Sordariomycetes</taxon>
        <taxon>Sordariomycetidae</taxon>
        <taxon>Sordariales</taxon>
        <taxon>Podosporaceae</taxon>
        <taxon>Triangularia</taxon>
    </lineage>
</organism>
<reference evidence="1" key="1">
    <citation type="journal article" date="2023" name="Mol. Phylogenet. Evol.">
        <title>Genome-scale phylogeny and comparative genomics of the fungal order Sordariales.</title>
        <authorList>
            <person name="Hensen N."/>
            <person name="Bonometti L."/>
            <person name="Westerberg I."/>
            <person name="Brannstrom I.O."/>
            <person name="Guillou S."/>
            <person name="Cros-Aarteil S."/>
            <person name="Calhoun S."/>
            <person name="Haridas S."/>
            <person name="Kuo A."/>
            <person name="Mondo S."/>
            <person name="Pangilinan J."/>
            <person name="Riley R."/>
            <person name="LaButti K."/>
            <person name="Andreopoulos B."/>
            <person name="Lipzen A."/>
            <person name="Chen C."/>
            <person name="Yan M."/>
            <person name="Daum C."/>
            <person name="Ng V."/>
            <person name="Clum A."/>
            <person name="Steindorff A."/>
            <person name="Ohm R.A."/>
            <person name="Martin F."/>
            <person name="Silar P."/>
            <person name="Natvig D.O."/>
            <person name="Lalanne C."/>
            <person name="Gautier V."/>
            <person name="Ament-Velasquez S.L."/>
            <person name="Kruys A."/>
            <person name="Hutchinson M.I."/>
            <person name="Powell A.J."/>
            <person name="Barry K."/>
            <person name="Miller A.N."/>
            <person name="Grigoriev I.V."/>
            <person name="Debuchy R."/>
            <person name="Gladieux P."/>
            <person name="Hiltunen Thoren M."/>
            <person name="Johannesson H."/>
        </authorList>
    </citation>
    <scope>NUCLEOTIDE SEQUENCE</scope>
    <source>
        <strain evidence="1">CBS 892.96</strain>
    </source>
</reference>
<keyword evidence="2" id="KW-1185">Reference proteome</keyword>
<dbReference type="AlphaFoldDB" id="A0AAN6W3U6"/>
<protein>
    <submittedName>
        <fullName evidence="1">Uncharacterized protein</fullName>
    </submittedName>
</protein>
<dbReference type="Proteomes" id="UP001302321">
    <property type="component" value="Unassembled WGS sequence"/>
</dbReference>